<organism evidence="2 3">
    <name type="scientific">Actinopolyspora saharensis</name>
    <dbReference type="NCBI Taxonomy" id="995062"/>
    <lineage>
        <taxon>Bacteria</taxon>
        <taxon>Bacillati</taxon>
        <taxon>Actinomycetota</taxon>
        <taxon>Actinomycetes</taxon>
        <taxon>Actinopolysporales</taxon>
        <taxon>Actinopolysporaceae</taxon>
        <taxon>Actinopolyspora</taxon>
    </lineage>
</organism>
<dbReference type="GO" id="GO:0003677">
    <property type="term" value="F:DNA binding"/>
    <property type="evidence" value="ECO:0007669"/>
    <property type="project" value="InterPro"/>
</dbReference>
<gene>
    <name evidence="2" type="ORF">SAMN04489718_3742</name>
</gene>
<dbReference type="STRING" id="995062.SAMN04489718_3742"/>
<evidence type="ECO:0000313" key="3">
    <source>
        <dbReference type="Proteomes" id="UP000199301"/>
    </source>
</evidence>
<dbReference type="Proteomes" id="UP000199301">
    <property type="component" value="Unassembled WGS sequence"/>
</dbReference>
<dbReference type="CDD" id="cd00093">
    <property type="entry name" value="HTH_XRE"/>
    <property type="match status" value="1"/>
</dbReference>
<dbReference type="InterPro" id="IPR010982">
    <property type="entry name" value="Lambda_DNA-bd_dom_sf"/>
</dbReference>
<keyword evidence="3" id="KW-1185">Reference proteome</keyword>
<accession>A0A1H1GMB3</accession>
<proteinExistence type="predicted"/>
<name>A0A1H1GMB3_9ACTN</name>
<dbReference type="SMART" id="SM00530">
    <property type="entry name" value="HTH_XRE"/>
    <property type="match status" value="1"/>
</dbReference>
<dbReference type="PROSITE" id="PS50943">
    <property type="entry name" value="HTH_CROC1"/>
    <property type="match status" value="1"/>
</dbReference>
<dbReference type="RefSeq" id="WP_092526110.1">
    <property type="nucleotide sequence ID" value="NZ_FNKO01000002.1"/>
</dbReference>
<dbReference type="OrthoDB" id="2991476at2"/>
<dbReference type="Pfam" id="PF19054">
    <property type="entry name" value="DUF5753"/>
    <property type="match status" value="1"/>
</dbReference>
<sequence length="282" mass="31032">MAGNSERTPKARALGAELRECRNDADMTQRALAQHLDVSYVTLSRYESGARTPKPEDVAQILTTLGVRGARYQELVEMARDADQPNWVAGPTGARRELTTLIEFETNAQHITDVCTDVMPGLLQTADYATAVMGGHADADTNARVTMRVGRQNVLHRAEAPTLEVVITEHTLREPLGGHDVLLEQLRHLAKASELDNVTIRVLPDGSTEWTPAHAGSFVLFEFAKAAPIVHLEHVASSTSVYSARETRAYQEAATTLRRTAMDPHRSVQLINEIADQLEGHR</sequence>
<evidence type="ECO:0000259" key="1">
    <source>
        <dbReference type="PROSITE" id="PS50943"/>
    </source>
</evidence>
<dbReference type="InterPro" id="IPR001387">
    <property type="entry name" value="Cro/C1-type_HTH"/>
</dbReference>
<protein>
    <submittedName>
        <fullName evidence="2">Helix-turn-helix domain-containing protein</fullName>
    </submittedName>
</protein>
<feature type="domain" description="HTH cro/C1-type" evidence="1">
    <location>
        <begin position="18"/>
        <end position="72"/>
    </location>
</feature>
<dbReference type="AlphaFoldDB" id="A0A1H1GMB3"/>
<dbReference type="EMBL" id="FNKO01000002">
    <property type="protein sequence ID" value="SDR14364.1"/>
    <property type="molecule type" value="Genomic_DNA"/>
</dbReference>
<dbReference type="Pfam" id="PF13560">
    <property type="entry name" value="HTH_31"/>
    <property type="match status" value="1"/>
</dbReference>
<evidence type="ECO:0000313" key="2">
    <source>
        <dbReference type="EMBL" id="SDR14364.1"/>
    </source>
</evidence>
<reference evidence="3" key="1">
    <citation type="submission" date="2016-10" db="EMBL/GenBank/DDBJ databases">
        <authorList>
            <person name="Varghese N."/>
            <person name="Submissions S."/>
        </authorList>
    </citation>
    <scope>NUCLEOTIDE SEQUENCE [LARGE SCALE GENOMIC DNA]</scope>
    <source>
        <strain evidence="3">DSM 45459</strain>
    </source>
</reference>
<dbReference type="Gene3D" id="1.10.260.40">
    <property type="entry name" value="lambda repressor-like DNA-binding domains"/>
    <property type="match status" value="1"/>
</dbReference>
<dbReference type="SUPFAM" id="SSF47413">
    <property type="entry name" value="lambda repressor-like DNA-binding domains"/>
    <property type="match status" value="1"/>
</dbReference>
<dbReference type="InterPro" id="IPR043917">
    <property type="entry name" value="DUF5753"/>
</dbReference>